<proteinExistence type="predicted"/>
<sequence length="183" mass="20368">MTRCYLRYRRCAIAIDAFAIQHQVPAVYSVHVRPAYVHTHAHSWQALEHLSRTHEPSRCDRPLALGLRGSLHPPDRTRRPSCVGLGAPTHHSASLINENEETAILILRAELATHEWPPGTAAGVQAIYSLNSLAGLTRICESKRMMNAATDTRGRSARRPLPQRREQNMPDASSLHSGRPLVP</sequence>
<keyword evidence="3" id="KW-1185">Reference proteome</keyword>
<organism evidence="2 3">
    <name type="scientific">Trametes coccinea (strain BRFM310)</name>
    <name type="common">Pycnoporus coccineus</name>
    <dbReference type="NCBI Taxonomy" id="1353009"/>
    <lineage>
        <taxon>Eukaryota</taxon>
        <taxon>Fungi</taxon>
        <taxon>Dikarya</taxon>
        <taxon>Basidiomycota</taxon>
        <taxon>Agaricomycotina</taxon>
        <taxon>Agaricomycetes</taxon>
        <taxon>Polyporales</taxon>
        <taxon>Polyporaceae</taxon>
        <taxon>Trametes</taxon>
    </lineage>
</organism>
<protein>
    <submittedName>
        <fullName evidence="2">Uncharacterized protein</fullName>
    </submittedName>
</protein>
<evidence type="ECO:0000313" key="3">
    <source>
        <dbReference type="Proteomes" id="UP000193067"/>
    </source>
</evidence>
<dbReference type="Proteomes" id="UP000193067">
    <property type="component" value="Unassembled WGS sequence"/>
</dbReference>
<dbReference type="EMBL" id="KZ084086">
    <property type="protein sequence ID" value="OSD08263.1"/>
    <property type="molecule type" value="Genomic_DNA"/>
</dbReference>
<accession>A0A1Y2J5S9</accession>
<gene>
    <name evidence="2" type="ORF">PYCCODRAFT_5662</name>
</gene>
<dbReference type="AlphaFoldDB" id="A0A1Y2J5S9"/>
<evidence type="ECO:0000313" key="2">
    <source>
        <dbReference type="EMBL" id="OSD08263.1"/>
    </source>
</evidence>
<name>A0A1Y2J5S9_TRAC3</name>
<feature type="region of interest" description="Disordered" evidence="1">
    <location>
        <begin position="147"/>
        <end position="183"/>
    </location>
</feature>
<reference evidence="2 3" key="1">
    <citation type="journal article" date="2015" name="Biotechnol. Biofuels">
        <title>Enhanced degradation of softwood versus hardwood by the white-rot fungus Pycnoporus coccineus.</title>
        <authorList>
            <person name="Couturier M."/>
            <person name="Navarro D."/>
            <person name="Chevret D."/>
            <person name="Henrissat B."/>
            <person name="Piumi F."/>
            <person name="Ruiz-Duenas F.J."/>
            <person name="Martinez A.T."/>
            <person name="Grigoriev I.V."/>
            <person name="Riley R."/>
            <person name="Lipzen A."/>
            <person name="Berrin J.G."/>
            <person name="Master E.R."/>
            <person name="Rosso M.N."/>
        </authorList>
    </citation>
    <scope>NUCLEOTIDE SEQUENCE [LARGE SCALE GENOMIC DNA]</scope>
    <source>
        <strain evidence="2 3">BRFM310</strain>
    </source>
</reference>
<evidence type="ECO:0000256" key="1">
    <source>
        <dbReference type="SAM" id="MobiDB-lite"/>
    </source>
</evidence>